<gene>
    <name evidence="3" type="ORF">FHS65_001438</name>
</gene>
<feature type="compositionally biased region" description="Basic residues" evidence="1">
    <location>
        <begin position="1"/>
        <end position="15"/>
    </location>
</feature>
<keyword evidence="4" id="KW-1185">Reference proteome</keyword>
<dbReference type="Proteomes" id="UP000548978">
    <property type="component" value="Unassembled WGS sequence"/>
</dbReference>
<reference evidence="3 4" key="1">
    <citation type="submission" date="2020-08" db="EMBL/GenBank/DDBJ databases">
        <title>Genomic Encyclopedia of Type Strains, Phase IV (KMG-IV): sequencing the most valuable type-strain genomes for metagenomic binning, comparative biology and taxonomic classification.</title>
        <authorList>
            <person name="Goeker M."/>
        </authorList>
    </citation>
    <scope>NUCLEOTIDE SEQUENCE [LARGE SCALE GENOMIC DNA]</scope>
    <source>
        <strain evidence="3 4">DSM 24448</strain>
    </source>
</reference>
<keyword evidence="2" id="KW-1133">Transmembrane helix</keyword>
<organism evidence="3 4">
    <name type="scientific">Brevundimonas halotolerans</name>
    <dbReference type="NCBI Taxonomy" id="69670"/>
    <lineage>
        <taxon>Bacteria</taxon>
        <taxon>Pseudomonadati</taxon>
        <taxon>Pseudomonadota</taxon>
        <taxon>Alphaproteobacteria</taxon>
        <taxon>Caulobacterales</taxon>
        <taxon>Caulobacteraceae</taxon>
        <taxon>Brevundimonas</taxon>
    </lineage>
</organism>
<comment type="caution">
    <text evidence="3">The sequence shown here is derived from an EMBL/GenBank/DDBJ whole genome shotgun (WGS) entry which is preliminary data.</text>
</comment>
<dbReference type="EMBL" id="JACIJB010000004">
    <property type="protein sequence ID" value="MBB5660692.1"/>
    <property type="molecule type" value="Genomic_DNA"/>
</dbReference>
<protein>
    <submittedName>
        <fullName evidence="3">Uncharacterized protein</fullName>
    </submittedName>
</protein>
<keyword evidence="2" id="KW-0472">Membrane</keyword>
<sequence>MTRRAPKRTPLKRSRDRIVDPSGRRRLTRSEKIGIGSVATLLAVGALGVIAGVIIDRLLDFDSPLDTGGEWDEGGGVSTRWE</sequence>
<name>A0A7W9A3S9_9CAUL</name>
<feature type="transmembrane region" description="Helical" evidence="2">
    <location>
        <begin position="33"/>
        <end position="55"/>
    </location>
</feature>
<accession>A0A7W9A3S9</accession>
<dbReference type="OrthoDB" id="7207199at2"/>
<dbReference type="AlphaFoldDB" id="A0A7W9A3S9"/>
<keyword evidence="2" id="KW-0812">Transmembrane</keyword>
<evidence type="ECO:0000256" key="2">
    <source>
        <dbReference type="SAM" id="Phobius"/>
    </source>
</evidence>
<dbReference type="RefSeq" id="WP_123287774.1">
    <property type="nucleotide sequence ID" value="NZ_JACIJB010000004.1"/>
</dbReference>
<proteinExistence type="predicted"/>
<evidence type="ECO:0000313" key="3">
    <source>
        <dbReference type="EMBL" id="MBB5660692.1"/>
    </source>
</evidence>
<feature type="region of interest" description="Disordered" evidence="1">
    <location>
        <begin position="1"/>
        <end position="23"/>
    </location>
</feature>
<evidence type="ECO:0000313" key="4">
    <source>
        <dbReference type="Proteomes" id="UP000548978"/>
    </source>
</evidence>
<evidence type="ECO:0000256" key="1">
    <source>
        <dbReference type="SAM" id="MobiDB-lite"/>
    </source>
</evidence>